<dbReference type="GO" id="GO:0016791">
    <property type="term" value="F:phosphatase activity"/>
    <property type="evidence" value="ECO:0007669"/>
    <property type="project" value="TreeGrafter"/>
</dbReference>
<dbReference type="GO" id="GO:0005737">
    <property type="term" value="C:cytoplasm"/>
    <property type="evidence" value="ECO:0007669"/>
    <property type="project" value="TreeGrafter"/>
</dbReference>
<dbReference type="PANTHER" id="PTHR48100:SF54">
    <property type="entry name" value="PHOSPHATASE SPAC5H10.03-RELATED"/>
    <property type="match status" value="1"/>
</dbReference>
<dbReference type="SMART" id="SM00855">
    <property type="entry name" value="PGAM"/>
    <property type="match status" value="1"/>
</dbReference>
<dbReference type="Pfam" id="PF00300">
    <property type="entry name" value="His_Phos_1"/>
    <property type="match status" value="1"/>
</dbReference>
<dbReference type="EMBL" id="JAVRQU010000006">
    <property type="protein sequence ID" value="KAK5701985.1"/>
    <property type="molecule type" value="Genomic_DNA"/>
</dbReference>
<sequence length="270" mass="30426">MAPIIHCVRHAQGYHNLSTANHSIHDPLLTAFGEDQCRLLAQKFPYHDTVECIVASPIRRTMYTAMQSFGQDLDKKGLKVLAIPELQETSNLPCDTGSSPEELAKEFNGKPVDFSRLTPDWNSKQGKWAPTAQAIEARVKDARLWLMARPEKEIVLVTHGGFLHFFTGDWSDSGRYHGTGWANTVRLTTTNSCSQLTCTQEFRSYTFADTDPSNAPLIETATSKQLRKVANSKPLDREEQTQLRMTAEKEWQDEGYVDKGKAQEVEKPKL</sequence>
<dbReference type="InterPro" id="IPR013078">
    <property type="entry name" value="His_Pase_superF_clade-1"/>
</dbReference>
<gene>
    <name evidence="2" type="ORF">LTR97_004803</name>
</gene>
<feature type="region of interest" description="Disordered" evidence="1">
    <location>
        <begin position="226"/>
        <end position="270"/>
    </location>
</feature>
<dbReference type="InterPro" id="IPR029033">
    <property type="entry name" value="His_PPase_superfam"/>
</dbReference>
<dbReference type="Proteomes" id="UP001310594">
    <property type="component" value="Unassembled WGS sequence"/>
</dbReference>
<protein>
    <submittedName>
        <fullName evidence="2">Uncharacterized protein</fullName>
    </submittedName>
</protein>
<evidence type="ECO:0000256" key="1">
    <source>
        <dbReference type="SAM" id="MobiDB-lite"/>
    </source>
</evidence>
<dbReference type="InterPro" id="IPR050275">
    <property type="entry name" value="PGM_Phosphatase"/>
</dbReference>
<dbReference type="AlphaFoldDB" id="A0AAN7WB68"/>
<name>A0AAN7WB68_9PEZI</name>
<proteinExistence type="predicted"/>
<dbReference type="Gene3D" id="3.40.50.1240">
    <property type="entry name" value="Phosphoglycerate mutase-like"/>
    <property type="match status" value="1"/>
</dbReference>
<evidence type="ECO:0000313" key="3">
    <source>
        <dbReference type="Proteomes" id="UP001310594"/>
    </source>
</evidence>
<comment type="caution">
    <text evidence="2">The sequence shown here is derived from an EMBL/GenBank/DDBJ whole genome shotgun (WGS) entry which is preliminary data.</text>
</comment>
<feature type="compositionally biased region" description="Basic and acidic residues" evidence="1">
    <location>
        <begin position="234"/>
        <end position="270"/>
    </location>
</feature>
<evidence type="ECO:0000313" key="2">
    <source>
        <dbReference type="EMBL" id="KAK5701985.1"/>
    </source>
</evidence>
<accession>A0AAN7WB68</accession>
<organism evidence="2 3">
    <name type="scientific">Elasticomyces elasticus</name>
    <dbReference type="NCBI Taxonomy" id="574655"/>
    <lineage>
        <taxon>Eukaryota</taxon>
        <taxon>Fungi</taxon>
        <taxon>Dikarya</taxon>
        <taxon>Ascomycota</taxon>
        <taxon>Pezizomycotina</taxon>
        <taxon>Dothideomycetes</taxon>
        <taxon>Dothideomycetidae</taxon>
        <taxon>Mycosphaerellales</taxon>
        <taxon>Teratosphaeriaceae</taxon>
        <taxon>Elasticomyces</taxon>
    </lineage>
</organism>
<dbReference type="PANTHER" id="PTHR48100">
    <property type="entry name" value="BROAD-SPECIFICITY PHOSPHATASE YOR283W-RELATED"/>
    <property type="match status" value="1"/>
</dbReference>
<dbReference type="SUPFAM" id="SSF53254">
    <property type="entry name" value="Phosphoglycerate mutase-like"/>
    <property type="match status" value="1"/>
</dbReference>
<dbReference type="CDD" id="cd07040">
    <property type="entry name" value="HP"/>
    <property type="match status" value="1"/>
</dbReference>
<reference evidence="2" key="1">
    <citation type="submission" date="2023-08" db="EMBL/GenBank/DDBJ databases">
        <title>Black Yeasts Isolated from many extreme environments.</title>
        <authorList>
            <person name="Coleine C."/>
            <person name="Stajich J.E."/>
            <person name="Selbmann L."/>
        </authorList>
    </citation>
    <scope>NUCLEOTIDE SEQUENCE</scope>
    <source>
        <strain evidence="2">CCFEE 5810</strain>
    </source>
</reference>